<evidence type="ECO:0000313" key="2">
    <source>
        <dbReference type="Proteomes" id="UP000797356"/>
    </source>
</evidence>
<reference evidence="1" key="2">
    <citation type="submission" date="2019-07" db="EMBL/GenBank/DDBJ databases">
        <authorList>
            <person name="Yang Y."/>
            <person name="Bocs S."/>
            <person name="Baudouin L."/>
        </authorList>
    </citation>
    <scope>NUCLEOTIDE SEQUENCE</scope>
    <source>
        <tissue evidence="1">Spear leaf of Hainan Tall coconut</tissue>
    </source>
</reference>
<gene>
    <name evidence="1" type="ORF">COCNU_16G003440</name>
</gene>
<sequence>MAALPPMPPLIPKDPFLSKLASAPEALAGPPSPDSDTPPFLDIFDSPKLMVTPAPVKERSIKTQRSEMVEHSVSYNEQAKKASSRLAISTSPWINCLYWHASGASCHRACDCRNALPAMDGSKATNVSLYQFNWNDT</sequence>
<evidence type="ECO:0000313" key="1">
    <source>
        <dbReference type="EMBL" id="KAG1371250.1"/>
    </source>
</evidence>
<name>A0A8K0IYA9_COCNU</name>
<dbReference type="EMBL" id="CM017887">
    <property type="protein sequence ID" value="KAG1371250.1"/>
    <property type="molecule type" value="Genomic_DNA"/>
</dbReference>
<protein>
    <submittedName>
        <fullName evidence="1">Uncharacterized protein</fullName>
    </submittedName>
</protein>
<keyword evidence="2" id="KW-1185">Reference proteome</keyword>
<organism evidence="1 2">
    <name type="scientific">Cocos nucifera</name>
    <name type="common">Coconut palm</name>
    <dbReference type="NCBI Taxonomy" id="13894"/>
    <lineage>
        <taxon>Eukaryota</taxon>
        <taxon>Viridiplantae</taxon>
        <taxon>Streptophyta</taxon>
        <taxon>Embryophyta</taxon>
        <taxon>Tracheophyta</taxon>
        <taxon>Spermatophyta</taxon>
        <taxon>Magnoliopsida</taxon>
        <taxon>Liliopsida</taxon>
        <taxon>Arecaceae</taxon>
        <taxon>Arecoideae</taxon>
        <taxon>Cocoseae</taxon>
        <taxon>Attaleinae</taxon>
        <taxon>Cocos</taxon>
    </lineage>
</organism>
<comment type="caution">
    <text evidence="1">The sequence shown here is derived from an EMBL/GenBank/DDBJ whole genome shotgun (WGS) entry which is preliminary data.</text>
</comment>
<dbReference type="AlphaFoldDB" id="A0A8K0IYA9"/>
<reference evidence="1" key="1">
    <citation type="journal article" date="2017" name="Gigascience">
        <title>The genome draft of coconut (Cocos nucifera).</title>
        <authorList>
            <person name="Xiao Y."/>
            <person name="Xu P."/>
            <person name="Fan H."/>
            <person name="Baudouin L."/>
            <person name="Xia W."/>
            <person name="Bocs S."/>
            <person name="Xu J."/>
            <person name="Li Q."/>
            <person name="Guo A."/>
            <person name="Zhou L."/>
            <person name="Li J."/>
            <person name="Wu Y."/>
            <person name="Ma Z."/>
            <person name="Armero A."/>
            <person name="Issali A.E."/>
            <person name="Liu N."/>
            <person name="Peng M."/>
            <person name="Yang Y."/>
        </authorList>
    </citation>
    <scope>NUCLEOTIDE SEQUENCE</scope>
    <source>
        <tissue evidence="1">Spear leaf of Hainan Tall coconut</tissue>
    </source>
</reference>
<dbReference type="Proteomes" id="UP000797356">
    <property type="component" value="Chromosome 16"/>
</dbReference>
<proteinExistence type="predicted"/>
<accession>A0A8K0IYA9</accession>
<dbReference type="OrthoDB" id="1721328at2759"/>